<dbReference type="Pfam" id="PF01545">
    <property type="entry name" value="Cation_efflux"/>
    <property type="match status" value="1"/>
</dbReference>
<evidence type="ECO:0000259" key="9">
    <source>
        <dbReference type="Pfam" id="PF01545"/>
    </source>
</evidence>
<dbReference type="InterPro" id="IPR058533">
    <property type="entry name" value="Cation_efflux_TM"/>
</dbReference>
<dbReference type="PANTHER" id="PTHR45755:SF4">
    <property type="entry name" value="ZINC TRANSPORTER 7"/>
    <property type="match status" value="1"/>
</dbReference>
<feature type="transmembrane region" description="Helical" evidence="8">
    <location>
        <begin position="35"/>
        <end position="59"/>
    </location>
</feature>
<dbReference type="SUPFAM" id="SSF161111">
    <property type="entry name" value="Cation efflux protein transmembrane domain-like"/>
    <property type="match status" value="1"/>
</dbReference>
<comment type="caution">
    <text evidence="10">The sequence shown here is derived from an EMBL/GenBank/DDBJ whole genome shotgun (WGS) entry which is preliminary data.</text>
</comment>
<dbReference type="GO" id="GO:0006882">
    <property type="term" value="P:intracellular zinc ion homeostasis"/>
    <property type="evidence" value="ECO:0007669"/>
    <property type="project" value="InterPro"/>
</dbReference>
<keyword evidence="11" id="KW-1185">Reference proteome</keyword>
<feature type="transmembrane region" description="Helical" evidence="8">
    <location>
        <begin position="133"/>
        <end position="156"/>
    </location>
</feature>
<feature type="transmembrane region" description="Helical" evidence="8">
    <location>
        <begin position="65"/>
        <end position="83"/>
    </location>
</feature>
<feature type="transmembrane region" description="Helical" evidence="8">
    <location>
        <begin position="223"/>
        <end position="243"/>
    </location>
</feature>
<evidence type="ECO:0000256" key="4">
    <source>
        <dbReference type="ARBA" id="ARBA00022989"/>
    </source>
</evidence>
<dbReference type="EMBL" id="JANTHZ010000001">
    <property type="protein sequence ID" value="MCS0494242.1"/>
    <property type="molecule type" value="Genomic_DNA"/>
</dbReference>
<evidence type="ECO:0000256" key="1">
    <source>
        <dbReference type="ARBA" id="ARBA00004141"/>
    </source>
</evidence>
<dbReference type="Proteomes" id="UP001151088">
    <property type="component" value="Unassembled WGS sequence"/>
</dbReference>
<dbReference type="NCBIfam" id="TIGR01297">
    <property type="entry name" value="CDF"/>
    <property type="match status" value="1"/>
</dbReference>
<feature type="compositionally biased region" description="Basic and acidic residues" evidence="7">
    <location>
        <begin position="174"/>
        <end position="201"/>
    </location>
</feature>
<comment type="subcellular location">
    <subcellularLocation>
        <location evidence="1">Membrane</location>
        <topology evidence="1">Multi-pass membrane protein</topology>
    </subcellularLocation>
</comment>
<feature type="transmembrane region" description="Helical" evidence="8">
    <location>
        <begin position="103"/>
        <end position="121"/>
    </location>
</feature>
<protein>
    <submittedName>
        <fullName evidence="10">CDF family Co(II)/Ni(II) efflux transporter DmeF</fullName>
    </submittedName>
</protein>
<evidence type="ECO:0000313" key="11">
    <source>
        <dbReference type="Proteomes" id="UP001151088"/>
    </source>
</evidence>
<feature type="domain" description="Cation efflux protein transmembrane" evidence="9">
    <location>
        <begin position="35"/>
        <end position="281"/>
    </location>
</feature>
<dbReference type="GO" id="GO:0005385">
    <property type="term" value="F:zinc ion transmembrane transporter activity"/>
    <property type="evidence" value="ECO:0007669"/>
    <property type="project" value="InterPro"/>
</dbReference>
<gene>
    <name evidence="10" type="primary">dmeF</name>
    <name evidence="10" type="ORF">NVS89_03970</name>
</gene>
<dbReference type="PANTHER" id="PTHR45755">
    <property type="match status" value="1"/>
</dbReference>
<dbReference type="RefSeq" id="WP_258731185.1">
    <property type="nucleotide sequence ID" value="NZ_JANTHZ010000001.1"/>
</dbReference>
<dbReference type="InterPro" id="IPR045316">
    <property type="entry name" value="Msc2-like"/>
</dbReference>
<proteinExistence type="predicted"/>
<sequence>MHERTASALAAGTLSDVHAHNFLGERHGRHERRTWIVIAITASVMVIEIAAGSLFGSMALLADGWHMSTHAAAMLITAFAYRYAARHADDPRFSFGTGKVGDLAAFASAIVLGLVALLIGWESALRLGHPIAIDFNEAIAVAVFGLVVNLVCAWLLRDDHDHLHGHSHGHGHGHSNEHAHAHDEHEHEDDHGHDHDHDHPHPHASRSARAEQKESTRDNNLRAAYLHVMTDALTSVFAILALLGGSLYGLVWLDPVIGVVGAVVIARWSFGLLRDTSGVLLDVTAPQRGLTRAIRSTLEHPGVTVTDLHVWQVGPGHHAAVVALRASEPEAPAAYKDSLAHIEGLSHVTIEVNALSRAA</sequence>
<feature type="region of interest" description="Disordered" evidence="7">
    <location>
        <begin position="165"/>
        <end position="216"/>
    </location>
</feature>
<evidence type="ECO:0000256" key="7">
    <source>
        <dbReference type="SAM" id="MobiDB-lite"/>
    </source>
</evidence>
<dbReference type="InterPro" id="IPR027469">
    <property type="entry name" value="Cation_efflux_TMD_sf"/>
</dbReference>
<keyword evidence="5" id="KW-0406">Ion transport</keyword>
<keyword evidence="2" id="KW-0813">Transport</keyword>
<dbReference type="Gene3D" id="1.20.1510.10">
    <property type="entry name" value="Cation efflux protein transmembrane domain"/>
    <property type="match status" value="1"/>
</dbReference>
<dbReference type="AlphaFoldDB" id="A0A9X2T115"/>
<feature type="transmembrane region" description="Helical" evidence="8">
    <location>
        <begin position="249"/>
        <end position="270"/>
    </location>
</feature>
<dbReference type="GO" id="GO:0016020">
    <property type="term" value="C:membrane"/>
    <property type="evidence" value="ECO:0007669"/>
    <property type="project" value="UniProtKB-SubCell"/>
</dbReference>
<reference evidence="10" key="1">
    <citation type="submission" date="2022-08" db="EMBL/GenBank/DDBJ databases">
        <authorList>
            <person name="Li F."/>
        </authorList>
    </citation>
    <scope>NUCLEOTIDE SEQUENCE</scope>
    <source>
        <strain evidence="10">MQZ15Z-1</strain>
    </source>
</reference>
<evidence type="ECO:0000313" key="10">
    <source>
        <dbReference type="EMBL" id="MCS0494242.1"/>
    </source>
</evidence>
<dbReference type="InterPro" id="IPR002524">
    <property type="entry name" value="Cation_efflux"/>
</dbReference>
<evidence type="ECO:0000256" key="5">
    <source>
        <dbReference type="ARBA" id="ARBA00023065"/>
    </source>
</evidence>
<evidence type="ECO:0000256" key="8">
    <source>
        <dbReference type="SAM" id="Phobius"/>
    </source>
</evidence>
<evidence type="ECO:0000256" key="2">
    <source>
        <dbReference type="ARBA" id="ARBA00022448"/>
    </source>
</evidence>
<keyword evidence="6 8" id="KW-0472">Membrane</keyword>
<keyword evidence="4 8" id="KW-1133">Transmembrane helix</keyword>
<name>A0A9X2T115_9HYPH</name>
<dbReference type="NCBIfam" id="NF033827">
    <property type="entry name" value="CDF_efflux_DmeF"/>
    <property type="match status" value="1"/>
</dbReference>
<accession>A0A9X2T115</accession>
<evidence type="ECO:0000256" key="3">
    <source>
        <dbReference type="ARBA" id="ARBA00022692"/>
    </source>
</evidence>
<organism evidence="10 11">
    <name type="scientific">Ancylobacter mangrovi</name>
    <dbReference type="NCBI Taxonomy" id="2972472"/>
    <lineage>
        <taxon>Bacteria</taxon>
        <taxon>Pseudomonadati</taxon>
        <taxon>Pseudomonadota</taxon>
        <taxon>Alphaproteobacteria</taxon>
        <taxon>Hyphomicrobiales</taxon>
        <taxon>Xanthobacteraceae</taxon>
        <taxon>Ancylobacter</taxon>
    </lineage>
</organism>
<keyword evidence="3 8" id="KW-0812">Transmembrane</keyword>
<evidence type="ECO:0000256" key="6">
    <source>
        <dbReference type="ARBA" id="ARBA00023136"/>
    </source>
</evidence>